<feature type="non-terminal residue" evidence="1">
    <location>
        <position position="1"/>
    </location>
</feature>
<reference evidence="1" key="1">
    <citation type="journal article" date="2019" name="Sci. Rep.">
        <title>Draft genome of Tanacetum cinerariifolium, the natural source of mosquito coil.</title>
        <authorList>
            <person name="Yamashiro T."/>
            <person name="Shiraishi A."/>
            <person name="Satake H."/>
            <person name="Nakayama K."/>
        </authorList>
    </citation>
    <scope>NUCLEOTIDE SEQUENCE</scope>
</reference>
<sequence length="55" mass="5623">ISSRRWSGIMGAAPLTVVSSSLDIQAPEARCTTKSAAMAGILANHSSHDSSGKLP</sequence>
<organism evidence="1">
    <name type="scientific">Tanacetum cinerariifolium</name>
    <name type="common">Dalmatian daisy</name>
    <name type="synonym">Chrysanthemum cinerariifolium</name>
    <dbReference type="NCBI Taxonomy" id="118510"/>
    <lineage>
        <taxon>Eukaryota</taxon>
        <taxon>Viridiplantae</taxon>
        <taxon>Streptophyta</taxon>
        <taxon>Embryophyta</taxon>
        <taxon>Tracheophyta</taxon>
        <taxon>Spermatophyta</taxon>
        <taxon>Magnoliopsida</taxon>
        <taxon>eudicotyledons</taxon>
        <taxon>Gunneridae</taxon>
        <taxon>Pentapetalae</taxon>
        <taxon>asterids</taxon>
        <taxon>campanulids</taxon>
        <taxon>Asterales</taxon>
        <taxon>Asteraceae</taxon>
        <taxon>Asteroideae</taxon>
        <taxon>Anthemideae</taxon>
        <taxon>Anthemidinae</taxon>
        <taxon>Tanacetum</taxon>
    </lineage>
</organism>
<feature type="non-terminal residue" evidence="1">
    <location>
        <position position="55"/>
    </location>
</feature>
<accession>A0A699XFR8</accession>
<dbReference type="AlphaFoldDB" id="A0A699XFR8"/>
<proteinExistence type="predicted"/>
<protein>
    <submittedName>
        <fullName evidence="1">Uncharacterized protein</fullName>
    </submittedName>
</protein>
<evidence type="ECO:0000313" key="1">
    <source>
        <dbReference type="EMBL" id="GFD55681.1"/>
    </source>
</evidence>
<gene>
    <name evidence="1" type="ORF">Tci_927650</name>
</gene>
<dbReference type="EMBL" id="BKCJ011820488">
    <property type="protein sequence ID" value="GFD55681.1"/>
    <property type="molecule type" value="Genomic_DNA"/>
</dbReference>
<comment type="caution">
    <text evidence="1">The sequence shown here is derived from an EMBL/GenBank/DDBJ whole genome shotgun (WGS) entry which is preliminary data.</text>
</comment>
<name>A0A699XFR8_TANCI</name>